<dbReference type="Proteomes" id="UP000250235">
    <property type="component" value="Unassembled WGS sequence"/>
</dbReference>
<dbReference type="Gene3D" id="2.60.40.1820">
    <property type="match status" value="1"/>
</dbReference>
<dbReference type="PANTHER" id="PTHR31459">
    <property type="match status" value="1"/>
</dbReference>
<evidence type="ECO:0000313" key="4">
    <source>
        <dbReference type="Proteomes" id="UP000250235"/>
    </source>
</evidence>
<accession>A0A2Z7CES1</accession>
<feature type="domain" description="Water stress and hypersensitive response" evidence="2">
    <location>
        <begin position="23"/>
        <end position="140"/>
    </location>
</feature>
<dbReference type="Pfam" id="PF03168">
    <property type="entry name" value="LEA_2"/>
    <property type="match status" value="1"/>
</dbReference>
<dbReference type="GO" id="GO:0005829">
    <property type="term" value="C:cytosol"/>
    <property type="evidence" value="ECO:0007669"/>
    <property type="project" value="TreeGrafter"/>
</dbReference>
<evidence type="ECO:0000259" key="2">
    <source>
        <dbReference type="SMART" id="SM00769"/>
    </source>
</evidence>
<evidence type="ECO:0000256" key="1">
    <source>
        <dbReference type="ARBA" id="ARBA00005960"/>
    </source>
</evidence>
<dbReference type="EMBL" id="KQ998294">
    <property type="protein sequence ID" value="KZV42993.1"/>
    <property type="molecule type" value="Genomic_DNA"/>
</dbReference>
<protein>
    <submittedName>
        <fullName evidence="3">Late embryogenesis (Lea)-like protein</fullName>
    </submittedName>
</protein>
<proteinExistence type="inferred from homology"/>
<dbReference type="InterPro" id="IPR045043">
    <property type="entry name" value="Lea14-like"/>
</dbReference>
<comment type="similarity">
    <text evidence="1">Belongs to the LEA type 2 family.</text>
</comment>
<reference evidence="3 4" key="1">
    <citation type="journal article" date="2015" name="Proc. Natl. Acad. Sci. U.S.A.">
        <title>The resurrection genome of Boea hygrometrica: A blueprint for survival of dehydration.</title>
        <authorList>
            <person name="Xiao L."/>
            <person name="Yang G."/>
            <person name="Zhang L."/>
            <person name="Yang X."/>
            <person name="Zhao S."/>
            <person name="Ji Z."/>
            <person name="Zhou Q."/>
            <person name="Hu M."/>
            <person name="Wang Y."/>
            <person name="Chen M."/>
            <person name="Xu Y."/>
            <person name="Jin H."/>
            <person name="Xiao X."/>
            <person name="Hu G."/>
            <person name="Bao F."/>
            <person name="Hu Y."/>
            <person name="Wan P."/>
            <person name="Li L."/>
            <person name="Deng X."/>
            <person name="Kuang T."/>
            <person name="Xiang C."/>
            <person name="Zhu J.K."/>
            <person name="Oliver M.J."/>
            <person name="He Y."/>
        </authorList>
    </citation>
    <scope>NUCLEOTIDE SEQUENCE [LARGE SCALE GENOMIC DNA]</scope>
    <source>
        <strain evidence="4">cv. XS01</strain>
    </source>
</reference>
<dbReference type="GO" id="GO:0009269">
    <property type="term" value="P:response to desiccation"/>
    <property type="evidence" value="ECO:0007669"/>
    <property type="project" value="InterPro"/>
</dbReference>
<dbReference type="AlphaFoldDB" id="A0A2Z7CES1"/>
<keyword evidence="4" id="KW-1185">Reference proteome</keyword>
<organism evidence="3 4">
    <name type="scientific">Dorcoceras hygrometricum</name>
    <dbReference type="NCBI Taxonomy" id="472368"/>
    <lineage>
        <taxon>Eukaryota</taxon>
        <taxon>Viridiplantae</taxon>
        <taxon>Streptophyta</taxon>
        <taxon>Embryophyta</taxon>
        <taxon>Tracheophyta</taxon>
        <taxon>Spermatophyta</taxon>
        <taxon>Magnoliopsida</taxon>
        <taxon>eudicotyledons</taxon>
        <taxon>Gunneridae</taxon>
        <taxon>Pentapetalae</taxon>
        <taxon>asterids</taxon>
        <taxon>lamiids</taxon>
        <taxon>Lamiales</taxon>
        <taxon>Gesneriaceae</taxon>
        <taxon>Didymocarpoideae</taxon>
        <taxon>Trichosporeae</taxon>
        <taxon>Loxocarpinae</taxon>
        <taxon>Dorcoceras</taxon>
    </lineage>
</organism>
<dbReference type="OrthoDB" id="588983at2759"/>
<name>A0A2Z7CES1_9LAMI</name>
<dbReference type="SUPFAM" id="SSF117070">
    <property type="entry name" value="LEA14-like"/>
    <property type="match status" value="1"/>
</dbReference>
<gene>
    <name evidence="3" type="ORF">F511_41947</name>
</gene>
<dbReference type="FunFam" id="2.60.40.1820:FF:000001">
    <property type="entry name" value="Desiccation protectant protein Lea14-like"/>
    <property type="match status" value="1"/>
</dbReference>
<dbReference type="SMART" id="SM00769">
    <property type="entry name" value="WHy"/>
    <property type="match status" value="1"/>
</dbReference>
<dbReference type="InterPro" id="IPR004864">
    <property type="entry name" value="LEA_2"/>
</dbReference>
<sequence length="167" mass="17830">MDIVEQAKHFVADKVANMPKPEAAITDVDLKGFGFDGITYLAKIAVSNPYAVPIPIGEIAYKVNSSGRGIASGSIPDPGSLKANDKTMLDVTIKVPHSVLISLIRDIGADWDIDYELELGLIIDIPVFGNITIPMSYKGEMKLPTISDLFMGKQPAEMEGAPAVADA</sequence>
<evidence type="ECO:0000313" key="3">
    <source>
        <dbReference type="EMBL" id="KZV42993.1"/>
    </source>
</evidence>
<dbReference type="PANTHER" id="PTHR31459:SF19">
    <property type="entry name" value="DESICCATION-RELATED PROTEIN LEA14-RELATED"/>
    <property type="match status" value="1"/>
</dbReference>
<dbReference type="InterPro" id="IPR013990">
    <property type="entry name" value="WHy-dom"/>
</dbReference>